<reference evidence="2" key="1">
    <citation type="submission" date="2020-02" db="EMBL/GenBank/DDBJ databases">
        <authorList>
            <person name="Meier V. D."/>
        </authorList>
    </citation>
    <scope>NUCLEOTIDE SEQUENCE</scope>
    <source>
        <strain evidence="2">AVDCRST_MAG77</strain>
    </source>
</reference>
<accession>A0A6J4K968</accession>
<protein>
    <submittedName>
        <fullName evidence="2">Uncharacterized protein</fullName>
    </submittedName>
</protein>
<evidence type="ECO:0000313" key="2">
    <source>
        <dbReference type="EMBL" id="CAA9298134.1"/>
    </source>
</evidence>
<feature type="compositionally biased region" description="Basic residues" evidence="1">
    <location>
        <begin position="47"/>
        <end position="56"/>
    </location>
</feature>
<dbReference type="EMBL" id="CADCTC010000281">
    <property type="protein sequence ID" value="CAA9298134.1"/>
    <property type="molecule type" value="Genomic_DNA"/>
</dbReference>
<evidence type="ECO:0000256" key="1">
    <source>
        <dbReference type="SAM" id="MobiDB-lite"/>
    </source>
</evidence>
<proteinExistence type="predicted"/>
<organism evidence="2">
    <name type="scientific">uncultured Chloroflexota bacterium</name>
    <dbReference type="NCBI Taxonomy" id="166587"/>
    <lineage>
        <taxon>Bacteria</taxon>
        <taxon>Bacillati</taxon>
        <taxon>Chloroflexota</taxon>
        <taxon>environmental samples</taxon>
    </lineage>
</organism>
<sequence length="67" mass="8033">MTDYARTATRRATHPRFFTLVDPHNRLPADERDRRAYYAMKAENARRNYRRWKGRQQRAEGQTHAAA</sequence>
<feature type="region of interest" description="Disordered" evidence="1">
    <location>
        <begin position="46"/>
        <end position="67"/>
    </location>
</feature>
<dbReference type="AlphaFoldDB" id="A0A6J4K968"/>
<gene>
    <name evidence="2" type="ORF">AVDCRST_MAG77-5351</name>
</gene>
<name>A0A6J4K968_9CHLR</name>